<keyword evidence="4" id="KW-0443">Lipid metabolism</keyword>
<keyword evidence="9" id="KW-0520">NAD</keyword>
<evidence type="ECO:0000313" key="12">
    <source>
        <dbReference type="EMBL" id="KKR97926.1"/>
    </source>
</evidence>
<feature type="binding site" evidence="9">
    <location>
        <position position="249"/>
    </location>
    <ligand>
        <name>NAD(+)</name>
        <dbReference type="ChEBI" id="CHEBI:57540"/>
    </ligand>
</feature>
<evidence type="ECO:0000256" key="2">
    <source>
        <dbReference type="ARBA" id="ARBA00022516"/>
    </source>
</evidence>
<dbReference type="EMBL" id="LCAW01000022">
    <property type="protein sequence ID" value="KKR97926.1"/>
    <property type="molecule type" value="Genomic_DNA"/>
</dbReference>
<gene>
    <name evidence="12" type="ORF">UU50_C0022G0003</name>
</gene>
<feature type="binding site" evidence="9">
    <location>
        <position position="232"/>
    </location>
    <ligand>
        <name>NAD(+)</name>
        <dbReference type="ChEBI" id="CHEBI:57540"/>
    </ligand>
</feature>
<evidence type="ECO:0000259" key="11">
    <source>
        <dbReference type="Pfam" id="PF07479"/>
    </source>
</evidence>
<feature type="domain" description="Glycerol-3-phosphate dehydrogenase NAD-dependent N-terminal" evidence="10">
    <location>
        <begin position="42"/>
        <end position="137"/>
    </location>
</feature>
<dbReference type="InterPro" id="IPR006168">
    <property type="entry name" value="G3P_DH_NAD-dep"/>
</dbReference>
<dbReference type="SUPFAM" id="SSF51735">
    <property type="entry name" value="NAD(P)-binding Rossmann-fold domains"/>
    <property type="match status" value="1"/>
</dbReference>
<comment type="caution">
    <text evidence="12">The sequence shown here is derived from an EMBL/GenBank/DDBJ whole genome shotgun (WGS) entry which is preliminary data.</text>
</comment>
<evidence type="ECO:0000256" key="9">
    <source>
        <dbReference type="PIRSR" id="PIRSR000114-3"/>
    </source>
</evidence>
<comment type="similarity">
    <text evidence="1">Belongs to the NAD-dependent glycerol-3-phosphate dehydrogenase family.</text>
</comment>
<evidence type="ECO:0000256" key="5">
    <source>
        <dbReference type="ARBA" id="ARBA00023209"/>
    </source>
</evidence>
<keyword evidence="2" id="KW-0444">Lipid biosynthesis</keyword>
<organism evidence="12 13">
    <name type="scientific">Candidatus Uhrbacteria bacterium GW2011_GWC1_41_20</name>
    <dbReference type="NCBI Taxonomy" id="1618983"/>
    <lineage>
        <taxon>Bacteria</taxon>
        <taxon>Candidatus Uhriibacteriota</taxon>
    </lineage>
</organism>
<name>A0A0G0VE21_9BACT</name>
<dbReference type="InterPro" id="IPR013328">
    <property type="entry name" value="6PGD_dom2"/>
</dbReference>
<feature type="active site" description="Proton acceptor" evidence="7">
    <location>
        <position position="168"/>
    </location>
</feature>
<keyword evidence="6" id="KW-1208">Phospholipid metabolism</keyword>
<dbReference type="InterPro" id="IPR011128">
    <property type="entry name" value="G3P_DH_NAD-dep_N"/>
</dbReference>
<feature type="binding site" evidence="9">
    <location>
        <position position="63"/>
    </location>
    <ligand>
        <name>NAD(+)</name>
        <dbReference type="ChEBI" id="CHEBI:57540"/>
    </ligand>
</feature>
<evidence type="ECO:0000256" key="4">
    <source>
        <dbReference type="ARBA" id="ARBA00023098"/>
    </source>
</evidence>
<dbReference type="InterPro" id="IPR008927">
    <property type="entry name" value="6-PGluconate_DH-like_C_sf"/>
</dbReference>
<evidence type="ECO:0000256" key="6">
    <source>
        <dbReference type="ARBA" id="ARBA00023264"/>
    </source>
</evidence>
<proteinExistence type="inferred from homology"/>
<dbReference type="InterPro" id="IPR036291">
    <property type="entry name" value="NAD(P)-bd_dom_sf"/>
</dbReference>
<dbReference type="PANTHER" id="PTHR11728">
    <property type="entry name" value="GLYCEROL-3-PHOSPHATE DEHYDROGENASE"/>
    <property type="match status" value="1"/>
</dbReference>
<reference evidence="12 13" key="1">
    <citation type="journal article" date="2015" name="Nature">
        <title>rRNA introns, odd ribosomes, and small enigmatic genomes across a large radiation of phyla.</title>
        <authorList>
            <person name="Brown C.T."/>
            <person name="Hug L.A."/>
            <person name="Thomas B.C."/>
            <person name="Sharon I."/>
            <person name="Castelle C.J."/>
            <person name="Singh A."/>
            <person name="Wilkins M.J."/>
            <person name="Williams K.H."/>
            <person name="Banfield J.F."/>
        </authorList>
    </citation>
    <scope>NUCLEOTIDE SEQUENCE [LARGE SCALE GENOMIC DNA]</scope>
</reference>
<evidence type="ECO:0000256" key="7">
    <source>
        <dbReference type="PIRSR" id="PIRSR000114-1"/>
    </source>
</evidence>
<dbReference type="AlphaFoldDB" id="A0A0G0VE21"/>
<feature type="domain" description="Glycerol-3-phosphate dehydrogenase NAD-dependent C-terminal" evidence="11">
    <location>
        <begin position="157"/>
        <end position="290"/>
    </location>
</feature>
<evidence type="ECO:0000313" key="13">
    <source>
        <dbReference type="Proteomes" id="UP000033930"/>
    </source>
</evidence>
<dbReference type="GO" id="GO:0005975">
    <property type="term" value="P:carbohydrate metabolic process"/>
    <property type="evidence" value="ECO:0007669"/>
    <property type="project" value="InterPro"/>
</dbReference>
<dbReference type="SUPFAM" id="SSF48179">
    <property type="entry name" value="6-phosphogluconate dehydrogenase C-terminal domain-like"/>
    <property type="match status" value="1"/>
</dbReference>
<dbReference type="PIRSF" id="PIRSF000114">
    <property type="entry name" value="Glycerol-3-P_dh"/>
    <property type="match status" value="1"/>
</dbReference>
<dbReference type="Gene3D" id="1.10.1040.10">
    <property type="entry name" value="N-(1-d-carboxylethyl)-l-norvaline Dehydrogenase, domain 2"/>
    <property type="match status" value="1"/>
</dbReference>
<dbReference type="PANTHER" id="PTHR11728:SF1">
    <property type="entry name" value="GLYCEROL-3-PHOSPHATE DEHYDROGENASE [NAD(+)] 2, CHLOROPLASTIC"/>
    <property type="match status" value="1"/>
</dbReference>
<dbReference type="Pfam" id="PF07479">
    <property type="entry name" value="NAD_Gly3P_dh_C"/>
    <property type="match status" value="1"/>
</dbReference>
<accession>A0A0G0VE21</accession>
<dbReference type="GO" id="GO:0005829">
    <property type="term" value="C:cytosol"/>
    <property type="evidence" value="ECO:0007669"/>
    <property type="project" value="TreeGrafter"/>
</dbReference>
<evidence type="ECO:0000256" key="8">
    <source>
        <dbReference type="PIRSR" id="PIRSR000114-2"/>
    </source>
</evidence>
<feature type="binding site" evidence="8">
    <location>
        <position position="85"/>
    </location>
    <ligand>
        <name>substrate</name>
    </ligand>
</feature>
<feature type="binding site" evidence="9">
    <location>
        <begin position="8"/>
        <end position="13"/>
    </location>
    <ligand>
        <name>NAD(+)</name>
        <dbReference type="ChEBI" id="CHEBI:57540"/>
    </ligand>
</feature>
<evidence type="ECO:0000259" key="10">
    <source>
        <dbReference type="Pfam" id="PF01210"/>
    </source>
</evidence>
<evidence type="ECO:0000256" key="3">
    <source>
        <dbReference type="ARBA" id="ARBA00023002"/>
    </source>
</evidence>
<dbReference type="InterPro" id="IPR006109">
    <property type="entry name" value="G3P_DH_NAD-dep_C"/>
</dbReference>
<evidence type="ECO:0000256" key="1">
    <source>
        <dbReference type="ARBA" id="ARBA00011009"/>
    </source>
</evidence>
<dbReference type="GO" id="GO:0051287">
    <property type="term" value="F:NAD binding"/>
    <property type="evidence" value="ECO:0007669"/>
    <property type="project" value="InterPro"/>
</dbReference>
<feature type="binding site" evidence="8">
    <location>
        <begin position="232"/>
        <end position="233"/>
    </location>
    <ligand>
        <name>substrate</name>
    </ligand>
</feature>
<sequence length="295" mass="31323">MKTITFIGFGAFGQAVAHVLLKKQGLQIRAWDVQDTGQECQVKDVSDALKDADMIFFAVPSQFFASCIGSIGGIDESSILVTGTKGMDPKTNELPFEILKKQFPNNPIAVLSGPMLADELVAGKSTSASIASDDPNVASRIQELFSGTQVELELSEDVLGTAALGVIKNVYVLALGLSDGLGLGLDFKAVLVEKARAEMMIILNRLGAKQDSIDTPAGMGDFLATGYSESSRNYQYGFGFATGNIQGGKTVEGLKNIENLSARLGDISGLSFLSAVRSIFIDQADPRTALEDLIK</sequence>
<dbReference type="GO" id="GO:0008654">
    <property type="term" value="P:phospholipid biosynthetic process"/>
    <property type="evidence" value="ECO:0007669"/>
    <property type="project" value="UniProtKB-KW"/>
</dbReference>
<dbReference type="GO" id="GO:0046168">
    <property type="term" value="P:glycerol-3-phosphate catabolic process"/>
    <property type="evidence" value="ECO:0007669"/>
    <property type="project" value="InterPro"/>
</dbReference>
<dbReference type="Pfam" id="PF01210">
    <property type="entry name" value="NAD_Gly3P_dh_N"/>
    <property type="match status" value="1"/>
</dbReference>
<protein>
    <submittedName>
        <fullName evidence="12">Glycerol-3-phosphate dehydrogenase [NAD(P)+]</fullName>
    </submittedName>
</protein>
<dbReference type="Gene3D" id="3.40.50.720">
    <property type="entry name" value="NAD(P)-binding Rossmann-like Domain"/>
    <property type="match status" value="1"/>
</dbReference>
<dbReference type="Proteomes" id="UP000033930">
    <property type="component" value="Unassembled WGS sequence"/>
</dbReference>
<feature type="binding site" evidence="9">
    <location>
        <position position="117"/>
    </location>
    <ligand>
        <name>NAD(+)</name>
        <dbReference type="ChEBI" id="CHEBI:57540"/>
    </ligand>
</feature>
<keyword evidence="5" id="KW-0594">Phospholipid biosynthesis</keyword>
<dbReference type="GO" id="GO:0047952">
    <property type="term" value="F:glycerol-3-phosphate dehydrogenase [NAD(P)+] activity"/>
    <property type="evidence" value="ECO:0007669"/>
    <property type="project" value="TreeGrafter"/>
</dbReference>
<keyword evidence="3" id="KW-0560">Oxidoreductase</keyword>